<dbReference type="OrthoDB" id="7838311at2"/>
<proteinExistence type="predicted"/>
<accession>A0A0B3RT46</accession>
<gene>
    <name evidence="2" type="ORF">OA50_04228</name>
</gene>
<reference evidence="2 3" key="1">
    <citation type="submission" date="2014-10" db="EMBL/GenBank/DDBJ databases">
        <title>Genome sequence of Ponticoccus sp. strain UMTAT08 isolated from clonal culture of toxic dinoflagellate Alexandrium tamiyavanichii.</title>
        <authorList>
            <person name="Gan H.Y."/>
            <person name="Muhd D.-D."/>
            <person name="Mohd Noor M.E."/>
            <person name="Yeong Y.S."/>
            <person name="Usup G."/>
        </authorList>
    </citation>
    <scope>NUCLEOTIDE SEQUENCE [LARGE SCALE GENOMIC DNA]</scope>
    <source>
        <strain evidence="2 3">UMTAT08</strain>
    </source>
</reference>
<evidence type="ECO:0000313" key="3">
    <source>
        <dbReference type="Proteomes" id="UP000030960"/>
    </source>
</evidence>
<dbReference type="InterPro" id="IPR029045">
    <property type="entry name" value="ClpP/crotonase-like_dom_sf"/>
</dbReference>
<comment type="caution">
    <text evidence="2">The sequence shown here is derived from an EMBL/GenBank/DDBJ whole genome shotgun (WGS) entry which is preliminary data.</text>
</comment>
<dbReference type="Proteomes" id="UP000030960">
    <property type="component" value="Unassembled WGS sequence"/>
</dbReference>
<dbReference type="AlphaFoldDB" id="A0A0B3RT46"/>
<name>A0A0B3RT46_9RHOB</name>
<feature type="chain" id="PRO_5002084663" evidence="1">
    <location>
        <begin position="26"/>
        <end position="455"/>
    </location>
</feature>
<dbReference type="RefSeq" id="WP_043144951.1">
    <property type="nucleotide sequence ID" value="NZ_JSUQ01000019.1"/>
</dbReference>
<feature type="signal peptide" evidence="1">
    <location>
        <begin position="1"/>
        <end position="25"/>
    </location>
</feature>
<keyword evidence="1" id="KW-0732">Signal</keyword>
<organism evidence="2 3">
    <name type="scientific">Mameliella alba</name>
    <dbReference type="NCBI Taxonomy" id="561184"/>
    <lineage>
        <taxon>Bacteria</taxon>
        <taxon>Pseudomonadati</taxon>
        <taxon>Pseudomonadota</taxon>
        <taxon>Alphaproteobacteria</taxon>
        <taxon>Rhodobacterales</taxon>
        <taxon>Roseobacteraceae</taxon>
        <taxon>Mameliella</taxon>
    </lineage>
</organism>
<protein>
    <submittedName>
        <fullName evidence="2">Putative Lipoprotein</fullName>
    </submittedName>
</protein>
<evidence type="ECO:0000256" key="1">
    <source>
        <dbReference type="SAM" id="SignalP"/>
    </source>
</evidence>
<evidence type="ECO:0000313" key="2">
    <source>
        <dbReference type="EMBL" id="KHQ51197.1"/>
    </source>
</evidence>
<keyword evidence="2" id="KW-0449">Lipoprotein</keyword>
<keyword evidence="3" id="KW-1185">Reference proteome</keyword>
<dbReference type="EMBL" id="JSUQ01000019">
    <property type="protein sequence ID" value="KHQ51197.1"/>
    <property type="molecule type" value="Genomic_DNA"/>
</dbReference>
<sequence>MRHPFLLCRFLAILALWLAGSETLAADFSRGGNSVMGCDVTLSGQITSGDAARMDSYLDTIDLPSGYVRTSVLCLDSPGGGYSEGIKLAEIISRRGLATAVGPGQRCESACALAFMAGRILAGDGYSEAKRRLHPAGQLGFHAPGLTVDNGTYTEQSVTRAYEVAVLSVRELIEFRKRASLNFPETLLLEMLGTPPSRMRRIETVGDAALWKVEIFPVGNPRSGAAEMVWNACSNLQGYVQGSRPRNEPVPADTIGDIRRQGTTITIRSGIGFLGEGQPRCQITLGGTGYVDKDAIGYIDFPEAGIPGSFTALYKTMLFAPDTRISDLPAPQQRDRENLLARFTTPRQSRGGASCGLTGQRARVTNVREYVNMRQMPDFDAPVMRRLPLGATVQVFGNPIITNLGGMRAACADACRPAGTGNLQMIRRCIDSNSIWINIMDSRGVRGFVSRQFLD</sequence>
<dbReference type="SUPFAM" id="SSF52096">
    <property type="entry name" value="ClpP/crotonase"/>
    <property type="match status" value="1"/>
</dbReference>